<proteinExistence type="inferred from homology"/>
<evidence type="ECO:0000256" key="1">
    <source>
        <dbReference type="ARBA" id="ARBA00001917"/>
    </source>
</evidence>
<keyword evidence="11" id="KW-1185">Reference proteome</keyword>
<evidence type="ECO:0000256" key="3">
    <source>
        <dbReference type="ARBA" id="ARBA00022630"/>
    </source>
</evidence>
<dbReference type="PIRSF" id="PIRSF000232">
    <property type="entry name" value="YdjA"/>
    <property type="match status" value="1"/>
</dbReference>
<dbReference type="PANTHER" id="PTHR43821:SF1">
    <property type="entry name" value="NAD(P)H NITROREDUCTASE YDJA-RELATED"/>
    <property type="match status" value="1"/>
</dbReference>
<evidence type="ECO:0000256" key="6">
    <source>
        <dbReference type="ARBA" id="ARBA00023002"/>
    </source>
</evidence>
<gene>
    <name evidence="10" type="ORF">LE190_06220</name>
</gene>
<keyword evidence="4 8" id="KW-0288">FMN</keyword>
<keyword evidence="3 8" id="KW-0285">Flavoprotein</keyword>
<dbReference type="Pfam" id="PF00881">
    <property type="entry name" value="Nitroreductase"/>
    <property type="match status" value="1"/>
</dbReference>
<dbReference type="EMBL" id="JAHYBX010000001">
    <property type="protein sequence ID" value="MCA1855522.1"/>
    <property type="molecule type" value="Genomic_DNA"/>
</dbReference>
<evidence type="ECO:0000313" key="10">
    <source>
        <dbReference type="EMBL" id="MCA1855522.1"/>
    </source>
</evidence>
<evidence type="ECO:0000259" key="9">
    <source>
        <dbReference type="Pfam" id="PF00881"/>
    </source>
</evidence>
<reference evidence="10 11" key="1">
    <citation type="submission" date="2021-07" db="EMBL/GenBank/DDBJ databases">
        <title>Characterization of Violacein-producing bacteria and related species.</title>
        <authorList>
            <person name="Wilson H.S."/>
            <person name="De Leon M.E."/>
        </authorList>
    </citation>
    <scope>NUCLEOTIDE SEQUENCE [LARGE SCALE GENOMIC DNA]</scope>
    <source>
        <strain evidence="10 11">HSC-2F05</strain>
    </source>
</reference>
<keyword evidence="6 8" id="KW-0560">Oxidoreductase</keyword>
<keyword evidence="5 8" id="KW-0521">NADP</keyword>
<dbReference type="Proteomes" id="UP001198602">
    <property type="component" value="Unassembled WGS sequence"/>
</dbReference>
<evidence type="ECO:0000256" key="7">
    <source>
        <dbReference type="ARBA" id="ARBA00023027"/>
    </source>
</evidence>
<comment type="cofactor">
    <cofactor evidence="1 8">
        <name>FMN</name>
        <dbReference type="ChEBI" id="CHEBI:58210"/>
    </cofactor>
</comment>
<feature type="domain" description="Nitroreductase" evidence="9">
    <location>
        <begin position="16"/>
        <end position="169"/>
    </location>
</feature>
<dbReference type="InterPro" id="IPR052530">
    <property type="entry name" value="NAD(P)H_nitroreductase"/>
</dbReference>
<evidence type="ECO:0000256" key="4">
    <source>
        <dbReference type="ARBA" id="ARBA00022643"/>
    </source>
</evidence>
<dbReference type="RefSeq" id="WP_225237862.1">
    <property type="nucleotide sequence ID" value="NZ_JAHYBX010000001.1"/>
</dbReference>
<accession>A0ABS7Y8V9</accession>
<dbReference type="InterPro" id="IPR000415">
    <property type="entry name" value="Nitroreductase-like"/>
</dbReference>
<dbReference type="InterPro" id="IPR026021">
    <property type="entry name" value="YdjA-like"/>
</dbReference>
<evidence type="ECO:0000313" key="11">
    <source>
        <dbReference type="Proteomes" id="UP001198602"/>
    </source>
</evidence>
<dbReference type="PANTHER" id="PTHR43821">
    <property type="entry name" value="NAD(P)H NITROREDUCTASE YDJA-RELATED"/>
    <property type="match status" value="1"/>
</dbReference>
<organism evidence="10 11">
    <name type="scientific">Massilia hydrophila</name>
    <dbReference type="NCBI Taxonomy" id="3044279"/>
    <lineage>
        <taxon>Bacteria</taxon>
        <taxon>Pseudomonadati</taxon>
        <taxon>Pseudomonadota</taxon>
        <taxon>Betaproteobacteria</taxon>
        <taxon>Burkholderiales</taxon>
        <taxon>Oxalobacteraceae</taxon>
        <taxon>Telluria group</taxon>
        <taxon>Massilia</taxon>
    </lineage>
</organism>
<comment type="caution">
    <text evidence="10">The sequence shown here is derived from an EMBL/GenBank/DDBJ whole genome shotgun (WGS) entry which is preliminary data.</text>
</comment>
<protein>
    <recommendedName>
        <fullName evidence="8">Putative NAD(P)H nitroreductase</fullName>
        <ecNumber evidence="8">1.-.-.-</ecNumber>
    </recommendedName>
</protein>
<name>A0ABS7Y8V9_9BURK</name>
<evidence type="ECO:0000256" key="2">
    <source>
        <dbReference type="ARBA" id="ARBA00007118"/>
    </source>
</evidence>
<sequence length="190" mass="20030">MMDKLWSCLAGRRQVSLRRLLAPGPDDAALERIFAAAAQAPDHGVLLPWRFILISPERRPDLGRAFAEALAQRDPGADEAARAAAYEKAFHAPCLVAAVMVDDPAGATTVPVAEKLVSLGCAVQNMLLAAEAQGFASGLASGLAMESVAMRRLLCLLPHEQAICFIGFGTGGAAKAPRERPATGRFVTVL</sequence>
<dbReference type="InterPro" id="IPR029479">
    <property type="entry name" value="Nitroreductase"/>
</dbReference>
<dbReference type="EC" id="1.-.-.-" evidence="8"/>
<dbReference type="SUPFAM" id="SSF55469">
    <property type="entry name" value="FMN-dependent nitroreductase-like"/>
    <property type="match status" value="1"/>
</dbReference>
<comment type="similarity">
    <text evidence="2 8">Belongs to the nitroreductase family.</text>
</comment>
<evidence type="ECO:0000256" key="8">
    <source>
        <dbReference type="PIRNR" id="PIRNR000232"/>
    </source>
</evidence>
<dbReference type="Gene3D" id="3.40.109.10">
    <property type="entry name" value="NADH Oxidase"/>
    <property type="match status" value="1"/>
</dbReference>
<keyword evidence="7 8" id="KW-0520">NAD</keyword>
<evidence type="ECO:0000256" key="5">
    <source>
        <dbReference type="ARBA" id="ARBA00022857"/>
    </source>
</evidence>